<keyword evidence="4" id="KW-1185">Reference proteome</keyword>
<reference evidence="4" key="1">
    <citation type="journal article" date="2019" name="Int. J. Syst. Evol. Microbiol.">
        <title>The Global Catalogue of Microorganisms (GCM) 10K type strain sequencing project: providing services to taxonomists for standard genome sequencing and annotation.</title>
        <authorList>
            <consortium name="The Broad Institute Genomics Platform"/>
            <consortium name="The Broad Institute Genome Sequencing Center for Infectious Disease"/>
            <person name="Wu L."/>
            <person name="Ma J."/>
        </authorList>
    </citation>
    <scope>NUCLEOTIDE SEQUENCE [LARGE SCALE GENOMIC DNA]</scope>
    <source>
        <strain evidence="4">NBRC 103632</strain>
    </source>
</reference>
<protein>
    <submittedName>
        <fullName evidence="3">Uncharacterized protein</fullName>
    </submittedName>
</protein>
<dbReference type="AlphaFoldDB" id="A0AA37TIQ5"/>
<feature type="region of interest" description="Disordered" evidence="1">
    <location>
        <begin position="1"/>
        <end position="23"/>
    </location>
</feature>
<dbReference type="Proteomes" id="UP001157440">
    <property type="component" value="Unassembled WGS sequence"/>
</dbReference>
<evidence type="ECO:0000256" key="1">
    <source>
        <dbReference type="SAM" id="MobiDB-lite"/>
    </source>
</evidence>
<evidence type="ECO:0000313" key="4">
    <source>
        <dbReference type="Proteomes" id="UP001157440"/>
    </source>
</evidence>
<accession>A0AA37TIQ5</accession>
<keyword evidence="2" id="KW-0472">Membrane</keyword>
<dbReference type="RefSeq" id="WP_159392781.1">
    <property type="nucleotide sequence ID" value="NZ_BPQZ01000003.1"/>
</dbReference>
<sequence>MSKKSERLQPDWTSRPRGRRRVRPYVRKAANRAMVVYSMGIAVALLLIMAMKGRFH</sequence>
<dbReference type="EMBL" id="BSPL01000023">
    <property type="protein sequence ID" value="GLS72817.1"/>
    <property type="molecule type" value="Genomic_DNA"/>
</dbReference>
<proteinExistence type="predicted"/>
<evidence type="ECO:0000313" key="3">
    <source>
        <dbReference type="EMBL" id="GLS72817.1"/>
    </source>
</evidence>
<organism evidence="3 4">
    <name type="scientific">Methylobacterium tardum</name>
    <dbReference type="NCBI Taxonomy" id="374432"/>
    <lineage>
        <taxon>Bacteria</taxon>
        <taxon>Pseudomonadati</taxon>
        <taxon>Pseudomonadota</taxon>
        <taxon>Alphaproteobacteria</taxon>
        <taxon>Hyphomicrobiales</taxon>
        <taxon>Methylobacteriaceae</taxon>
        <taxon>Methylobacterium</taxon>
    </lineage>
</organism>
<keyword evidence="2" id="KW-0812">Transmembrane</keyword>
<evidence type="ECO:0000256" key="2">
    <source>
        <dbReference type="SAM" id="Phobius"/>
    </source>
</evidence>
<keyword evidence="2" id="KW-1133">Transmembrane helix</keyword>
<comment type="caution">
    <text evidence="3">The sequence shown here is derived from an EMBL/GenBank/DDBJ whole genome shotgun (WGS) entry which is preliminary data.</text>
</comment>
<gene>
    <name evidence="3" type="ORF">GCM10007890_48320</name>
</gene>
<name>A0AA37TIQ5_9HYPH</name>
<feature type="transmembrane region" description="Helical" evidence="2">
    <location>
        <begin position="29"/>
        <end position="51"/>
    </location>
</feature>